<dbReference type="AlphaFoldDB" id="A0A9P0YY38"/>
<dbReference type="InterPro" id="IPR010610">
    <property type="entry name" value="EryCIII-like_C"/>
</dbReference>
<dbReference type="Proteomes" id="UP001152484">
    <property type="component" value="Unassembled WGS sequence"/>
</dbReference>
<comment type="caution">
    <text evidence="2">The sequence shown here is derived from an EMBL/GenBank/DDBJ whole genome shotgun (WGS) entry which is preliminary data.</text>
</comment>
<feature type="domain" description="Erythromycin biosynthesis protein CIII-like C-terminal" evidence="1">
    <location>
        <begin position="393"/>
        <end position="460"/>
    </location>
</feature>
<organism evidence="2 3">
    <name type="scientific">Cuscuta europaea</name>
    <name type="common">European dodder</name>
    <dbReference type="NCBI Taxonomy" id="41803"/>
    <lineage>
        <taxon>Eukaryota</taxon>
        <taxon>Viridiplantae</taxon>
        <taxon>Streptophyta</taxon>
        <taxon>Embryophyta</taxon>
        <taxon>Tracheophyta</taxon>
        <taxon>Spermatophyta</taxon>
        <taxon>Magnoliopsida</taxon>
        <taxon>eudicotyledons</taxon>
        <taxon>Gunneridae</taxon>
        <taxon>Pentapetalae</taxon>
        <taxon>asterids</taxon>
        <taxon>lamiids</taxon>
        <taxon>Solanales</taxon>
        <taxon>Convolvulaceae</taxon>
        <taxon>Cuscuteae</taxon>
        <taxon>Cuscuta</taxon>
        <taxon>Cuscuta subgen. Cuscuta</taxon>
    </lineage>
</organism>
<dbReference type="PANTHER" id="PTHR48050">
    <property type="entry name" value="STEROL 3-BETA-GLUCOSYLTRANSFERASE"/>
    <property type="match status" value="1"/>
</dbReference>
<evidence type="ECO:0000259" key="1">
    <source>
        <dbReference type="Pfam" id="PF06722"/>
    </source>
</evidence>
<dbReference type="OrthoDB" id="5835829at2759"/>
<keyword evidence="3" id="KW-1185">Reference proteome</keyword>
<proteinExistence type="predicted"/>
<dbReference type="Gene3D" id="3.40.50.2000">
    <property type="entry name" value="Glycogen Phosphorylase B"/>
    <property type="match status" value="2"/>
</dbReference>
<dbReference type="SUPFAM" id="SSF53756">
    <property type="entry name" value="UDP-Glycosyltransferase/glycogen phosphorylase"/>
    <property type="match status" value="1"/>
</dbReference>
<dbReference type="EMBL" id="CAMAPE010000011">
    <property type="protein sequence ID" value="CAH9079632.1"/>
    <property type="molecule type" value="Genomic_DNA"/>
</dbReference>
<dbReference type="GO" id="GO:0016757">
    <property type="term" value="F:glycosyltransferase activity"/>
    <property type="evidence" value="ECO:0007669"/>
    <property type="project" value="UniProtKB-ARBA"/>
</dbReference>
<gene>
    <name evidence="2" type="ORF">CEURO_LOCUS7175</name>
</gene>
<reference evidence="2" key="1">
    <citation type="submission" date="2022-07" db="EMBL/GenBank/DDBJ databases">
        <authorList>
            <person name="Macas J."/>
            <person name="Novak P."/>
            <person name="Neumann P."/>
        </authorList>
    </citation>
    <scope>NUCLEOTIDE SEQUENCE</scope>
</reference>
<evidence type="ECO:0000313" key="2">
    <source>
        <dbReference type="EMBL" id="CAH9079632.1"/>
    </source>
</evidence>
<dbReference type="InterPro" id="IPR050426">
    <property type="entry name" value="Glycosyltransferase_28"/>
</dbReference>
<dbReference type="PANTHER" id="PTHR48050:SF11">
    <property type="entry name" value="GLYCOSYLTRANSFERASE"/>
    <property type="match status" value="1"/>
</dbReference>
<sequence length="518" mass="58264">MMRTRPTAVFMAFGTKGDVNPLAAIAAAFSRDQHQYHVYFVTHSAHQVPWRIPSLNIKRNLPENIEKSAFPLLRVYLEMGLARTKILLPSISLHCRNRPSSIFSVMPFNPSHNIKVKWKNMRRHSRQNCWSLAELFKVRCVVAAPYVVPYSAPASFERQFRRELPLLYKYLQEAPAGKVGWKDVNHWMWPLFTEEWGSWRSHDLKLSSCPFTDPVTGLPTWNYRPPSPMLLYGFSKEIVECPAYWPSRVRVCGFWFLPIDRLFSCNKCLEGSALASTELKAKNGLCLAHTRLQYFLSTSGQHPPPIFISLSSIGSMGFMTNPWAFLRVLGHVLDITSYRFILLSAGYEPLNDVIQLCAQESSSCSEQTPCNNDDGVFLFSGRFLSLPGSISYNWLFPRCAAAIHHGGSGSTAAALQAGIPQVICPFMLDQFYWADRMFWLGVGAEPLKREHLVPDTNDSCGSSIKEGAKMLAKAINFALSSQVKERALQLAITLSTEEDGVAQAVKNLTEELGGGEIW</sequence>
<name>A0A9P0YY38_CUSEU</name>
<dbReference type="Pfam" id="PF06722">
    <property type="entry name" value="EryCIII-like_C"/>
    <property type="match status" value="1"/>
</dbReference>
<protein>
    <recommendedName>
        <fullName evidence="1">Erythromycin biosynthesis protein CIII-like C-terminal domain-containing protein</fullName>
    </recommendedName>
</protein>
<accession>A0A9P0YY38</accession>
<evidence type="ECO:0000313" key="3">
    <source>
        <dbReference type="Proteomes" id="UP001152484"/>
    </source>
</evidence>